<name>A0A2P2N3K5_RHIMU</name>
<evidence type="ECO:0000256" key="1">
    <source>
        <dbReference type="SAM" id="Phobius"/>
    </source>
</evidence>
<keyword evidence="1" id="KW-0472">Membrane</keyword>
<dbReference type="EMBL" id="GGEC01056577">
    <property type="protein sequence ID" value="MBX37061.1"/>
    <property type="molecule type" value="Transcribed_RNA"/>
</dbReference>
<proteinExistence type="predicted"/>
<sequence>MNCFCLVREKLHKNKLLNAPTVCFSFSVILIKIKSLKNDDDVLITCPYFPFFFLFFLFLLYLLKPNVASACSVMNYGTWVGFEHEFNYSRVWRTFS</sequence>
<dbReference type="AlphaFoldDB" id="A0A2P2N3K5"/>
<keyword evidence="1" id="KW-1133">Transmembrane helix</keyword>
<accession>A0A2P2N3K5</accession>
<protein>
    <submittedName>
        <fullName evidence="2">Uncharacterized protein</fullName>
    </submittedName>
</protein>
<keyword evidence="1" id="KW-0812">Transmembrane</keyword>
<feature type="transmembrane region" description="Helical" evidence="1">
    <location>
        <begin position="42"/>
        <end position="63"/>
    </location>
</feature>
<organism evidence="2">
    <name type="scientific">Rhizophora mucronata</name>
    <name type="common">Asiatic mangrove</name>
    <dbReference type="NCBI Taxonomy" id="61149"/>
    <lineage>
        <taxon>Eukaryota</taxon>
        <taxon>Viridiplantae</taxon>
        <taxon>Streptophyta</taxon>
        <taxon>Embryophyta</taxon>
        <taxon>Tracheophyta</taxon>
        <taxon>Spermatophyta</taxon>
        <taxon>Magnoliopsida</taxon>
        <taxon>eudicotyledons</taxon>
        <taxon>Gunneridae</taxon>
        <taxon>Pentapetalae</taxon>
        <taxon>rosids</taxon>
        <taxon>fabids</taxon>
        <taxon>Malpighiales</taxon>
        <taxon>Rhizophoraceae</taxon>
        <taxon>Rhizophora</taxon>
    </lineage>
</organism>
<evidence type="ECO:0000313" key="2">
    <source>
        <dbReference type="EMBL" id="MBX37061.1"/>
    </source>
</evidence>
<reference evidence="2" key="1">
    <citation type="submission" date="2018-02" db="EMBL/GenBank/DDBJ databases">
        <title>Rhizophora mucronata_Transcriptome.</title>
        <authorList>
            <person name="Meera S.P."/>
            <person name="Sreeshan A."/>
            <person name="Augustine A."/>
        </authorList>
    </citation>
    <scope>NUCLEOTIDE SEQUENCE</scope>
    <source>
        <tissue evidence="2">Leaf</tissue>
    </source>
</reference>